<sequence length="204" mass="21359">MKFLVTSILGLSGLATLGSAIPIRIVTIDAVAPLSPSAIDVGYITHSPSSAAAAAAAVENGNENADRIGKSNNLAPGWLKEFMEKYAPTSTETDTYSHPHSHGYKWSTTAAHPHPHGGPNDHSLSAGTDVSRVTISEWMYAPPLSEVSPPPPSSEEDGPAGEMMLVTRPDGVVVYEFVPAVEAHGGGGCVFRYAVLSLPIFSSH</sequence>
<keyword evidence="2" id="KW-1185">Reference proteome</keyword>
<evidence type="ECO:0000313" key="2">
    <source>
        <dbReference type="Proteomes" id="UP001243375"/>
    </source>
</evidence>
<accession>A0ACC2WI90</accession>
<comment type="caution">
    <text evidence="1">The sequence shown here is derived from an EMBL/GenBank/DDBJ whole genome shotgun (WGS) entry which is preliminary data.</text>
</comment>
<gene>
    <name evidence="1" type="ORF">QFC22_006500</name>
</gene>
<name>A0ACC2WI90_9TREE</name>
<dbReference type="EMBL" id="JASBWU010000030">
    <property type="protein sequence ID" value="KAJ9111473.1"/>
    <property type="molecule type" value="Genomic_DNA"/>
</dbReference>
<reference evidence="1" key="1">
    <citation type="submission" date="2023-04" db="EMBL/GenBank/DDBJ databases">
        <title>Draft Genome sequencing of Naganishia species isolated from polar environments using Oxford Nanopore Technology.</title>
        <authorList>
            <person name="Leo P."/>
            <person name="Venkateswaran K."/>
        </authorList>
    </citation>
    <scope>NUCLEOTIDE SEQUENCE</scope>
    <source>
        <strain evidence="1">MNA-CCFEE 5425</strain>
    </source>
</reference>
<organism evidence="1 2">
    <name type="scientific">Naganishia vaughanmartiniae</name>
    <dbReference type="NCBI Taxonomy" id="1424756"/>
    <lineage>
        <taxon>Eukaryota</taxon>
        <taxon>Fungi</taxon>
        <taxon>Dikarya</taxon>
        <taxon>Basidiomycota</taxon>
        <taxon>Agaricomycotina</taxon>
        <taxon>Tremellomycetes</taxon>
        <taxon>Filobasidiales</taxon>
        <taxon>Filobasidiaceae</taxon>
        <taxon>Naganishia</taxon>
    </lineage>
</organism>
<dbReference type="Proteomes" id="UP001243375">
    <property type="component" value="Unassembled WGS sequence"/>
</dbReference>
<evidence type="ECO:0000313" key="1">
    <source>
        <dbReference type="EMBL" id="KAJ9111473.1"/>
    </source>
</evidence>
<protein>
    <submittedName>
        <fullName evidence="1">Uncharacterized protein</fullName>
    </submittedName>
</protein>
<proteinExistence type="predicted"/>